<dbReference type="RefSeq" id="WP_114897700.1">
    <property type="nucleotide sequence ID" value="NZ_CP031222.1"/>
</dbReference>
<sequence>MSLQLGADFPSRWLATPYAERRQCLRDLSSVCLLLDPNTDFDEWEKSLQNDTDDVEPITSPTQAPIQKNKTESPSKNLAAPITEITTQPEFEKRLHQQIDTIIERSLDPIRLELRKWLESQIQQELNILKK</sequence>
<name>A0A345P2T1_9GAMM</name>
<dbReference type="Proteomes" id="UP000253940">
    <property type="component" value="Chromosome"/>
</dbReference>
<dbReference type="KEGG" id="mbah:HYN46_00960"/>
<reference evidence="2 3" key="1">
    <citation type="submission" date="2018-07" db="EMBL/GenBank/DDBJ databases">
        <title>Genome sequencing of Moraxellaceae gen. HYN0046.</title>
        <authorList>
            <person name="Kim M."/>
            <person name="Yi H."/>
        </authorList>
    </citation>
    <scope>NUCLEOTIDE SEQUENCE [LARGE SCALE GENOMIC DNA]</scope>
    <source>
        <strain evidence="2 3">HYN0046</strain>
    </source>
</reference>
<evidence type="ECO:0000313" key="3">
    <source>
        <dbReference type="Proteomes" id="UP000253940"/>
    </source>
</evidence>
<feature type="region of interest" description="Disordered" evidence="1">
    <location>
        <begin position="44"/>
        <end position="81"/>
    </location>
</feature>
<accession>A0A345P2T1</accession>
<protein>
    <submittedName>
        <fullName evidence="2">Uncharacterized protein</fullName>
    </submittedName>
</protein>
<evidence type="ECO:0000256" key="1">
    <source>
        <dbReference type="SAM" id="MobiDB-lite"/>
    </source>
</evidence>
<dbReference type="EMBL" id="CP031222">
    <property type="protein sequence ID" value="AXI01590.1"/>
    <property type="molecule type" value="Genomic_DNA"/>
</dbReference>
<proteinExistence type="predicted"/>
<evidence type="ECO:0000313" key="2">
    <source>
        <dbReference type="EMBL" id="AXI01590.1"/>
    </source>
</evidence>
<keyword evidence="3" id="KW-1185">Reference proteome</keyword>
<organism evidence="2 3">
    <name type="scientific">Aquirhabdus parva</name>
    <dbReference type="NCBI Taxonomy" id="2283318"/>
    <lineage>
        <taxon>Bacteria</taxon>
        <taxon>Pseudomonadati</taxon>
        <taxon>Pseudomonadota</taxon>
        <taxon>Gammaproteobacteria</taxon>
        <taxon>Moraxellales</taxon>
        <taxon>Moraxellaceae</taxon>
        <taxon>Aquirhabdus</taxon>
    </lineage>
</organism>
<gene>
    <name evidence="2" type="ORF">HYN46_00960</name>
</gene>
<dbReference type="OrthoDB" id="6717597at2"/>
<feature type="compositionally biased region" description="Polar residues" evidence="1">
    <location>
        <begin position="59"/>
        <end position="76"/>
    </location>
</feature>
<dbReference type="AlphaFoldDB" id="A0A345P2T1"/>